<dbReference type="OrthoDB" id="9811589at2"/>
<evidence type="ECO:0000313" key="3">
    <source>
        <dbReference type="EMBL" id="RIE06373.1"/>
    </source>
</evidence>
<dbReference type="PANTHER" id="PTHR43861">
    <property type="entry name" value="TRANS-ACONITATE 2-METHYLTRANSFERASE-RELATED"/>
    <property type="match status" value="1"/>
</dbReference>
<dbReference type="PANTHER" id="PTHR43861:SF3">
    <property type="entry name" value="PUTATIVE (AFU_ORTHOLOGUE AFUA_2G14390)-RELATED"/>
    <property type="match status" value="1"/>
</dbReference>
<gene>
    <name evidence="3" type="ORF">SMC7_02560</name>
</gene>
<keyword evidence="3" id="KW-0489">Methyltransferase</keyword>
<dbReference type="InterPro" id="IPR029063">
    <property type="entry name" value="SAM-dependent_MTases_sf"/>
</dbReference>
<protein>
    <submittedName>
        <fullName evidence="3">Class I SAM-dependent methyltransferase</fullName>
    </submittedName>
</protein>
<dbReference type="SUPFAM" id="SSF53335">
    <property type="entry name" value="S-adenosyl-L-methionine-dependent methyltransferases"/>
    <property type="match status" value="1"/>
</dbReference>
<comment type="caution">
    <text evidence="3">The sequence shown here is derived from an EMBL/GenBank/DDBJ whole genome shotgun (WGS) entry which is preliminary data.</text>
</comment>
<dbReference type="RefSeq" id="WP_119088817.1">
    <property type="nucleotide sequence ID" value="NZ_QXIS01000014.1"/>
</dbReference>
<feature type="domain" description="Methyltransferase" evidence="2">
    <location>
        <begin position="47"/>
        <end position="141"/>
    </location>
</feature>
<dbReference type="InterPro" id="IPR041698">
    <property type="entry name" value="Methyltransf_25"/>
</dbReference>
<dbReference type="GO" id="GO:0032259">
    <property type="term" value="P:methylation"/>
    <property type="evidence" value="ECO:0007669"/>
    <property type="project" value="UniProtKB-KW"/>
</dbReference>
<dbReference type="CDD" id="cd02440">
    <property type="entry name" value="AdoMet_MTases"/>
    <property type="match status" value="1"/>
</dbReference>
<dbReference type="Proteomes" id="UP000266328">
    <property type="component" value="Unassembled WGS sequence"/>
</dbReference>
<sequence length="246" mass="28161">MMTADWTKEYFDDTYRRLFLDTVDPARTRYQVQQVLRLCAVLPGAIVLDVGCGVGRHSIELAKLGFRVTGVDMNAGYISVCRERTAQLGLKAEFHVVDSRVMKLDVRADLTISLWSSFGYYGEIGDLQVLQRVAEHTRRGGRVVVDVENRDYIVKHFVPEEWHENEQGLVFEKRRFDARDGTVSTRRVILSGGERCEYRRVLRMYTVAELAALLEAAGLRPERWCGDYDGSRFGSESKRMIAIAER</sequence>
<accession>A0A398CUY8</accession>
<dbReference type="AlphaFoldDB" id="A0A398CUY8"/>
<evidence type="ECO:0000256" key="1">
    <source>
        <dbReference type="ARBA" id="ARBA00022679"/>
    </source>
</evidence>
<evidence type="ECO:0000259" key="2">
    <source>
        <dbReference type="Pfam" id="PF13649"/>
    </source>
</evidence>
<dbReference type="GO" id="GO:0008168">
    <property type="term" value="F:methyltransferase activity"/>
    <property type="evidence" value="ECO:0007669"/>
    <property type="project" value="UniProtKB-KW"/>
</dbReference>
<name>A0A398CUY8_9BACT</name>
<organism evidence="3 4">
    <name type="scientific">Candidatus Cryosericum terrychapinii</name>
    <dbReference type="NCBI Taxonomy" id="2290919"/>
    <lineage>
        <taxon>Bacteria</taxon>
        <taxon>Pseudomonadati</taxon>
        <taxon>Caldisericota/Cryosericota group</taxon>
        <taxon>Candidatus Cryosericota</taxon>
        <taxon>Candidatus Cryosericia</taxon>
        <taxon>Candidatus Cryosericales</taxon>
        <taxon>Candidatus Cryosericaceae</taxon>
        <taxon>Candidatus Cryosericum</taxon>
    </lineage>
</organism>
<evidence type="ECO:0000313" key="4">
    <source>
        <dbReference type="Proteomes" id="UP000266328"/>
    </source>
</evidence>
<dbReference type="EMBL" id="QXIS01000014">
    <property type="protein sequence ID" value="RIE06373.1"/>
    <property type="molecule type" value="Genomic_DNA"/>
</dbReference>
<proteinExistence type="predicted"/>
<keyword evidence="4" id="KW-1185">Reference proteome</keyword>
<keyword evidence="1 3" id="KW-0808">Transferase</keyword>
<dbReference type="Gene3D" id="3.40.50.150">
    <property type="entry name" value="Vaccinia Virus protein VP39"/>
    <property type="match status" value="1"/>
</dbReference>
<dbReference type="Pfam" id="PF13649">
    <property type="entry name" value="Methyltransf_25"/>
    <property type="match status" value="1"/>
</dbReference>
<dbReference type="Gene3D" id="2.20.25.110">
    <property type="entry name" value="S-adenosyl-L-methionine-dependent methyltransferases"/>
    <property type="match status" value="1"/>
</dbReference>
<reference evidence="3 4" key="1">
    <citation type="submission" date="2018-09" db="EMBL/GenBank/DDBJ databases">
        <title>Discovery and Ecogenomic Context for Candidatus Cryosericales, a Global Caldiserica Order Active in Thawing Permafrost.</title>
        <authorList>
            <person name="Martinez M.A."/>
            <person name="Woodcroft B.J."/>
            <person name="Ignacio Espinoza J.C."/>
            <person name="Zayed A."/>
            <person name="Singleton C.M."/>
            <person name="Boyd J."/>
            <person name="Li Y.-F."/>
            <person name="Purvine S."/>
            <person name="Maughan H."/>
            <person name="Hodgkins S.B."/>
            <person name="Anderson D."/>
            <person name="Sederholm M."/>
            <person name="Temperton B."/>
            <person name="Saleska S.R."/>
            <person name="Tyson G.W."/>
            <person name="Rich V.I."/>
        </authorList>
    </citation>
    <scope>NUCLEOTIDE SEQUENCE [LARGE SCALE GENOMIC DNA]</scope>
    <source>
        <strain evidence="3 4">SMC7</strain>
    </source>
</reference>